<dbReference type="AlphaFoldDB" id="A0A0B2B0W8"/>
<dbReference type="PANTHER" id="PTHR44196">
    <property type="entry name" value="DEHYDROGENASE/REDUCTASE SDR FAMILY MEMBER 7B"/>
    <property type="match status" value="1"/>
</dbReference>
<reference evidence="4 5" key="1">
    <citation type="submission" date="2017-11" db="EMBL/GenBank/DDBJ databases">
        <title>Genomic Encyclopedia of Archaeal and Bacterial Type Strains, Phase II (KMG-II): From Individual Species to Whole Genera.</title>
        <authorList>
            <person name="Goeker M."/>
        </authorList>
    </citation>
    <scope>NUCLEOTIDE SEQUENCE [LARGE SCALE GENOMIC DNA]</scope>
    <source>
        <strain evidence="4 5">DSM 27763</strain>
    </source>
</reference>
<organism evidence="4 5">
    <name type="scientific">Mumia flava</name>
    <dbReference type="NCBI Taxonomy" id="1348852"/>
    <lineage>
        <taxon>Bacteria</taxon>
        <taxon>Bacillati</taxon>
        <taxon>Actinomycetota</taxon>
        <taxon>Actinomycetes</taxon>
        <taxon>Propionibacteriales</taxon>
        <taxon>Nocardioidaceae</taxon>
        <taxon>Mumia</taxon>
    </lineage>
</organism>
<dbReference type="InterPro" id="IPR036291">
    <property type="entry name" value="NAD(P)-bd_dom_sf"/>
</dbReference>
<dbReference type="GO" id="GO:0016020">
    <property type="term" value="C:membrane"/>
    <property type="evidence" value="ECO:0007669"/>
    <property type="project" value="TreeGrafter"/>
</dbReference>
<protein>
    <recommendedName>
        <fullName evidence="6">Short-subunit dehydrogenase</fullName>
    </recommendedName>
</protein>
<dbReference type="CDD" id="cd05233">
    <property type="entry name" value="SDR_c"/>
    <property type="match status" value="1"/>
</dbReference>
<comment type="similarity">
    <text evidence="1 3">Belongs to the short-chain dehydrogenases/reductases (SDR) family.</text>
</comment>
<evidence type="ECO:0008006" key="6">
    <source>
        <dbReference type="Google" id="ProtNLM"/>
    </source>
</evidence>
<evidence type="ECO:0000313" key="4">
    <source>
        <dbReference type="EMBL" id="PJJ56660.1"/>
    </source>
</evidence>
<keyword evidence="2" id="KW-0560">Oxidoreductase</keyword>
<dbReference type="GO" id="GO:0016491">
    <property type="term" value="F:oxidoreductase activity"/>
    <property type="evidence" value="ECO:0007669"/>
    <property type="project" value="UniProtKB-KW"/>
</dbReference>
<evidence type="ECO:0000256" key="1">
    <source>
        <dbReference type="ARBA" id="ARBA00006484"/>
    </source>
</evidence>
<evidence type="ECO:0000256" key="2">
    <source>
        <dbReference type="ARBA" id="ARBA00023002"/>
    </source>
</evidence>
<dbReference type="EMBL" id="PGEZ01000001">
    <property type="protein sequence ID" value="PJJ56660.1"/>
    <property type="molecule type" value="Genomic_DNA"/>
</dbReference>
<dbReference type="OrthoDB" id="9810734at2"/>
<dbReference type="InterPro" id="IPR002347">
    <property type="entry name" value="SDR_fam"/>
</dbReference>
<keyword evidence="5" id="KW-1185">Reference proteome</keyword>
<dbReference type="PANTHER" id="PTHR44196:SF2">
    <property type="entry name" value="SHORT-CHAIN DEHYDROGENASE-RELATED"/>
    <property type="match status" value="1"/>
</dbReference>
<evidence type="ECO:0000313" key="5">
    <source>
        <dbReference type="Proteomes" id="UP000230842"/>
    </source>
</evidence>
<accession>A0A0B2B0W8</accession>
<dbReference type="SUPFAM" id="SSF51735">
    <property type="entry name" value="NAD(P)-binding Rossmann-fold domains"/>
    <property type="match status" value="1"/>
</dbReference>
<dbReference type="PIRSF" id="PIRSF000126">
    <property type="entry name" value="11-beta-HSD1"/>
    <property type="match status" value="1"/>
</dbReference>
<dbReference type="Gene3D" id="3.40.50.720">
    <property type="entry name" value="NAD(P)-binding Rossmann-like Domain"/>
    <property type="match status" value="1"/>
</dbReference>
<proteinExistence type="inferred from homology"/>
<comment type="caution">
    <text evidence="4">The sequence shown here is derived from an EMBL/GenBank/DDBJ whole genome shotgun (WGS) entry which is preliminary data.</text>
</comment>
<evidence type="ECO:0000256" key="3">
    <source>
        <dbReference type="RuleBase" id="RU000363"/>
    </source>
</evidence>
<name>A0A0B2B0W8_9ACTN</name>
<sequence>MPLALVTGATSGLGLEFARQLAARGHDLVLVARNAERLSSIATDLRAGGRSVKIVAADLSTTDGIARVAAAVRTYEIDVLVNNAGSSIGKFFGDTDIEAENAQLTLMVQAPMDLMAAALDVMRPRGSGRILNVASVAAFTPRGTYSAHKAWIVNLSRWMNIRYSAEGVTTTAMCPGFVRTEFHQRMGVDPSDVPGWMWTTVEENVREALADLGKGKPLSIPTAKYKVLATVAQYAPAKLVAAMAKRGRKVAE</sequence>
<dbReference type="Pfam" id="PF00106">
    <property type="entry name" value="adh_short"/>
    <property type="match status" value="1"/>
</dbReference>
<dbReference type="RefSeq" id="WP_039371097.1">
    <property type="nucleotide sequence ID" value="NZ_PGEZ01000001.1"/>
</dbReference>
<gene>
    <name evidence="4" type="ORF">CLV56_0871</name>
</gene>
<dbReference type="PRINTS" id="PR00081">
    <property type="entry name" value="GDHRDH"/>
</dbReference>
<dbReference type="Proteomes" id="UP000230842">
    <property type="component" value="Unassembled WGS sequence"/>
</dbReference>
<dbReference type="PRINTS" id="PR00080">
    <property type="entry name" value="SDRFAMILY"/>
</dbReference>